<evidence type="ECO:0000313" key="8">
    <source>
        <dbReference type="EMBL" id="ADV25910.1"/>
    </source>
</evidence>
<feature type="domain" description="Peptidase S54 rhomboid" evidence="7">
    <location>
        <begin position="55"/>
        <end position="191"/>
    </location>
</feature>
<feature type="transmembrane region" description="Helical" evidence="6">
    <location>
        <begin position="98"/>
        <end position="114"/>
    </location>
</feature>
<dbReference type="STRING" id="743721.Psesu_0047"/>
<keyword evidence="2 6" id="KW-0812">Transmembrane</keyword>
<dbReference type="HOGENOM" id="CLU_067823_0_0_6"/>
<evidence type="ECO:0000313" key="9">
    <source>
        <dbReference type="Proteomes" id="UP000008632"/>
    </source>
</evidence>
<dbReference type="InterPro" id="IPR050925">
    <property type="entry name" value="Rhomboid_protease_S54"/>
</dbReference>
<name>E6WP11_PSEUU</name>
<dbReference type="EMBL" id="CP002446">
    <property type="protein sequence ID" value="ADV25910.1"/>
    <property type="molecule type" value="Genomic_DNA"/>
</dbReference>
<evidence type="ECO:0000256" key="3">
    <source>
        <dbReference type="ARBA" id="ARBA00022989"/>
    </source>
</evidence>
<feature type="transmembrane region" description="Helical" evidence="6">
    <location>
        <begin position="21"/>
        <end position="42"/>
    </location>
</feature>
<evidence type="ECO:0000256" key="6">
    <source>
        <dbReference type="SAM" id="Phobius"/>
    </source>
</evidence>
<dbReference type="eggNOG" id="COG0705">
    <property type="taxonomic scope" value="Bacteria"/>
</dbReference>
<dbReference type="Pfam" id="PF01694">
    <property type="entry name" value="Rhomboid"/>
    <property type="match status" value="1"/>
</dbReference>
<keyword evidence="3 6" id="KW-1133">Transmembrane helix</keyword>
<comment type="subcellular location">
    <subcellularLocation>
        <location evidence="1">Membrane</location>
        <topology evidence="1">Multi-pass membrane protein</topology>
    </subcellularLocation>
</comment>
<dbReference type="Proteomes" id="UP000008632">
    <property type="component" value="Chromosome"/>
</dbReference>
<accession>E6WP11</accession>
<evidence type="ECO:0000256" key="5">
    <source>
        <dbReference type="SAM" id="MobiDB-lite"/>
    </source>
</evidence>
<dbReference type="GO" id="GO:0016020">
    <property type="term" value="C:membrane"/>
    <property type="evidence" value="ECO:0007669"/>
    <property type="project" value="UniProtKB-SubCell"/>
</dbReference>
<proteinExistence type="predicted"/>
<gene>
    <name evidence="8" type="ordered locus">Psesu_0047</name>
</gene>
<keyword evidence="4 6" id="KW-0472">Membrane</keyword>
<dbReference type="InterPro" id="IPR022764">
    <property type="entry name" value="Peptidase_S54_rhomboid_dom"/>
</dbReference>
<dbReference type="GO" id="GO:0004252">
    <property type="term" value="F:serine-type endopeptidase activity"/>
    <property type="evidence" value="ECO:0007669"/>
    <property type="project" value="InterPro"/>
</dbReference>
<feature type="region of interest" description="Disordered" evidence="5">
    <location>
        <begin position="202"/>
        <end position="222"/>
    </location>
</feature>
<dbReference type="RefSeq" id="WP_013533740.1">
    <property type="nucleotide sequence ID" value="NC_014924.1"/>
</dbReference>
<organism evidence="8 9">
    <name type="scientific">Pseudoxanthomonas suwonensis (strain 11-1)</name>
    <dbReference type="NCBI Taxonomy" id="743721"/>
    <lineage>
        <taxon>Bacteria</taxon>
        <taxon>Pseudomonadati</taxon>
        <taxon>Pseudomonadota</taxon>
        <taxon>Gammaproteobacteria</taxon>
        <taxon>Lysobacterales</taxon>
        <taxon>Lysobacteraceae</taxon>
        <taxon>Pseudoxanthomonas</taxon>
    </lineage>
</organism>
<keyword evidence="9" id="KW-1185">Reference proteome</keyword>
<dbReference type="OrthoDB" id="465874at2"/>
<evidence type="ECO:0000256" key="2">
    <source>
        <dbReference type="ARBA" id="ARBA00022692"/>
    </source>
</evidence>
<dbReference type="KEGG" id="psu:Psesu_0047"/>
<feature type="transmembrane region" description="Helical" evidence="6">
    <location>
        <begin position="146"/>
        <end position="165"/>
    </location>
</feature>
<dbReference type="PANTHER" id="PTHR43731:SF9">
    <property type="entry name" value="SLR1461 PROTEIN"/>
    <property type="match status" value="1"/>
</dbReference>
<evidence type="ECO:0000256" key="1">
    <source>
        <dbReference type="ARBA" id="ARBA00004141"/>
    </source>
</evidence>
<feature type="transmembrane region" description="Helical" evidence="6">
    <location>
        <begin position="73"/>
        <end position="91"/>
    </location>
</feature>
<feature type="transmembrane region" description="Helical" evidence="6">
    <location>
        <begin position="171"/>
        <end position="191"/>
    </location>
</feature>
<evidence type="ECO:0000256" key="4">
    <source>
        <dbReference type="ARBA" id="ARBA00023136"/>
    </source>
</evidence>
<reference evidence="8 9" key="1">
    <citation type="submission" date="2011-01" db="EMBL/GenBank/DDBJ databases">
        <title>Complete sequence of Pseudoxanthomonas suwonensis 11-1.</title>
        <authorList>
            <consortium name="US DOE Joint Genome Institute"/>
            <person name="Lucas S."/>
            <person name="Copeland A."/>
            <person name="Lapidus A."/>
            <person name="Cheng J.-F."/>
            <person name="Goodwin L."/>
            <person name="Pitluck S."/>
            <person name="Teshima H."/>
            <person name="Detter J.C."/>
            <person name="Han C."/>
            <person name="Tapia R."/>
            <person name="Land M."/>
            <person name="Hauser L."/>
            <person name="Kyrpides N."/>
            <person name="Ivanova N."/>
            <person name="Ovchinnikova G."/>
            <person name="Siebers A.K."/>
            <person name="Allgaier M."/>
            <person name="Thelen M.P."/>
            <person name="Hugenholtz P."/>
            <person name="Gladden J."/>
            <person name="Woyke T."/>
        </authorList>
    </citation>
    <scope>NUCLEOTIDE SEQUENCE [LARGE SCALE GENOMIC DNA]</scope>
    <source>
        <strain evidence="9">11-1</strain>
    </source>
</reference>
<protein>
    <submittedName>
        <fullName evidence="8">Rhomboid family protein</fullName>
    </submittedName>
</protein>
<dbReference type="AlphaFoldDB" id="E6WP11"/>
<evidence type="ECO:0000259" key="7">
    <source>
        <dbReference type="Pfam" id="PF01694"/>
    </source>
</evidence>
<dbReference type="InterPro" id="IPR035952">
    <property type="entry name" value="Rhomboid-like_sf"/>
</dbReference>
<feature type="transmembrane region" description="Helical" evidence="6">
    <location>
        <begin position="120"/>
        <end position="139"/>
    </location>
</feature>
<dbReference type="SUPFAM" id="SSF144091">
    <property type="entry name" value="Rhomboid-like"/>
    <property type="match status" value="1"/>
</dbReference>
<dbReference type="PANTHER" id="PTHR43731">
    <property type="entry name" value="RHOMBOID PROTEASE"/>
    <property type="match status" value="1"/>
</dbReference>
<dbReference type="Gene3D" id="1.20.1540.10">
    <property type="entry name" value="Rhomboid-like"/>
    <property type="match status" value="1"/>
</dbReference>
<sequence>MDTSSNPASQPGGDRHRILRAFNASLAFVFLLLVVFVSQPALDVGALAVSPRDLGQWLGLLAAPLLHGSPEHLGANAGAILILGTLAGAVYPRATLRALPLLWLGSGLGAWLLGEAGSRHLGASGLTHGLMFMIAVLGLRRRDRASIAAGMIGVLFYGGMLMTVLPHEPGISWQSHLGGGLAGVVAGLLWWRADPLPPRPRYSWEDEEEAATLAGRDADELEPVAPREVPVLWQRQQPPGRGVVLRFTPRPRPGLPEE</sequence>